<name>A0A9P7YVH8_9HELO</name>
<dbReference type="OrthoDB" id="3585057at2759"/>
<keyword evidence="1" id="KW-0479">Metal-binding</keyword>
<dbReference type="GO" id="GO:0008270">
    <property type="term" value="F:zinc ion binding"/>
    <property type="evidence" value="ECO:0007669"/>
    <property type="project" value="UniProtKB-KW"/>
</dbReference>
<evidence type="ECO:0000313" key="5">
    <source>
        <dbReference type="Proteomes" id="UP000887226"/>
    </source>
</evidence>
<feature type="domain" description="CCHC-type" evidence="3">
    <location>
        <begin position="44"/>
        <end position="58"/>
    </location>
</feature>
<organism evidence="4 5">
    <name type="scientific">Calycina marina</name>
    <dbReference type="NCBI Taxonomy" id="1763456"/>
    <lineage>
        <taxon>Eukaryota</taxon>
        <taxon>Fungi</taxon>
        <taxon>Dikarya</taxon>
        <taxon>Ascomycota</taxon>
        <taxon>Pezizomycotina</taxon>
        <taxon>Leotiomycetes</taxon>
        <taxon>Helotiales</taxon>
        <taxon>Pezizellaceae</taxon>
        <taxon>Calycina</taxon>
    </lineage>
</organism>
<feature type="compositionally biased region" description="Acidic residues" evidence="2">
    <location>
        <begin position="99"/>
        <end position="112"/>
    </location>
</feature>
<reference evidence="4" key="1">
    <citation type="journal article" date="2021" name="IMA Fungus">
        <title>Genomic characterization of three marine fungi, including Emericellopsis atlantica sp. nov. with signatures of a generalist lifestyle and marine biomass degradation.</title>
        <authorList>
            <person name="Hagestad O.C."/>
            <person name="Hou L."/>
            <person name="Andersen J.H."/>
            <person name="Hansen E.H."/>
            <person name="Altermark B."/>
            <person name="Li C."/>
            <person name="Kuhnert E."/>
            <person name="Cox R.J."/>
            <person name="Crous P.W."/>
            <person name="Spatafora J.W."/>
            <person name="Lail K."/>
            <person name="Amirebrahimi M."/>
            <person name="Lipzen A."/>
            <person name="Pangilinan J."/>
            <person name="Andreopoulos W."/>
            <person name="Hayes R.D."/>
            <person name="Ng V."/>
            <person name="Grigoriev I.V."/>
            <person name="Jackson S.A."/>
            <person name="Sutton T.D.S."/>
            <person name="Dobson A.D.W."/>
            <person name="Rama T."/>
        </authorList>
    </citation>
    <scope>NUCLEOTIDE SEQUENCE</scope>
    <source>
        <strain evidence="4">TRa3180A</strain>
    </source>
</reference>
<evidence type="ECO:0000259" key="3">
    <source>
        <dbReference type="PROSITE" id="PS50158"/>
    </source>
</evidence>
<dbReference type="SUPFAM" id="SSF57756">
    <property type="entry name" value="Retrovirus zinc finger-like domains"/>
    <property type="match status" value="1"/>
</dbReference>
<feature type="region of interest" description="Disordered" evidence="2">
    <location>
        <begin position="68"/>
        <end position="112"/>
    </location>
</feature>
<gene>
    <name evidence="4" type="ORF">BJ878DRAFT_431466</name>
</gene>
<proteinExistence type="predicted"/>
<dbReference type="InterPro" id="IPR036875">
    <property type="entry name" value="Znf_CCHC_sf"/>
</dbReference>
<feature type="region of interest" description="Disordered" evidence="2">
    <location>
        <begin position="1"/>
        <end position="25"/>
    </location>
</feature>
<dbReference type="GO" id="GO:0003676">
    <property type="term" value="F:nucleic acid binding"/>
    <property type="evidence" value="ECO:0007669"/>
    <property type="project" value="InterPro"/>
</dbReference>
<dbReference type="EMBL" id="MU254822">
    <property type="protein sequence ID" value="KAG9239853.1"/>
    <property type="molecule type" value="Genomic_DNA"/>
</dbReference>
<evidence type="ECO:0000256" key="1">
    <source>
        <dbReference type="PROSITE-ProRule" id="PRU00047"/>
    </source>
</evidence>
<protein>
    <recommendedName>
        <fullName evidence="3">CCHC-type domain-containing protein</fullName>
    </recommendedName>
</protein>
<keyword evidence="1" id="KW-0863">Zinc-finger</keyword>
<dbReference type="AlphaFoldDB" id="A0A9P7YVH8"/>
<dbReference type="Proteomes" id="UP000887226">
    <property type="component" value="Unassembled WGS sequence"/>
</dbReference>
<evidence type="ECO:0000313" key="4">
    <source>
        <dbReference type="EMBL" id="KAG9239853.1"/>
    </source>
</evidence>
<dbReference type="Gene3D" id="4.10.60.10">
    <property type="entry name" value="Zinc finger, CCHC-type"/>
    <property type="match status" value="1"/>
</dbReference>
<keyword evidence="1" id="KW-0862">Zinc</keyword>
<accession>A0A9P7YVH8</accession>
<dbReference type="InterPro" id="IPR001878">
    <property type="entry name" value="Znf_CCHC"/>
</dbReference>
<keyword evidence="5" id="KW-1185">Reference proteome</keyword>
<sequence>MDWEPAHGTIIAATSRTGHPQRHQQRAKWVDYNEIGRRRSEGSCLRCGNQGHMIKSCPLLPAQHPNYQRQQNQLTMRKPQVAATASPRRKITPEIAASDIEESGTDDDSGKE</sequence>
<evidence type="ECO:0000256" key="2">
    <source>
        <dbReference type="SAM" id="MobiDB-lite"/>
    </source>
</evidence>
<dbReference type="PROSITE" id="PS50158">
    <property type="entry name" value="ZF_CCHC"/>
    <property type="match status" value="1"/>
</dbReference>
<comment type="caution">
    <text evidence="4">The sequence shown here is derived from an EMBL/GenBank/DDBJ whole genome shotgun (WGS) entry which is preliminary data.</text>
</comment>